<keyword evidence="2" id="KW-0004">4Fe-4S</keyword>
<accession>A0A2T0BB16</accession>
<feature type="domain" description="Radical SAM core" evidence="7">
    <location>
        <begin position="91"/>
        <end position="329"/>
    </location>
</feature>
<dbReference type="InterPro" id="IPR023885">
    <property type="entry name" value="4Fe4S-binding_SPASM_dom"/>
</dbReference>
<dbReference type="CDD" id="cd21124">
    <property type="entry name" value="SPASM_CteB-like"/>
    <property type="match status" value="1"/>
</dbReference>
<dbReference type="NCBIfam" id="TIGR03974">
    <property type="entry name" value="rSAM_six_Cys"/>
    <property type="match status" value="1"/>
</dbReference>
<evidence type="ECO:0000259" key="7">
    <source>
        <dbReference type="PROSITE" id="PS51918"/>
    </source>
</evidence>
<dbReference type="PANTHER" id="PTHR43273">
    <property type="entry name" value="ANAEROBIC SULFATASE-MATURATING ENZYME HOMOLOG ASLB-RELATED"/>
    <property type="match status" value="1"/>
</dbReference>
<organism evidence="8 9">
    <name type="scientific">Clostridium vincentii</name>
    <dbReference type="NCBI Taxonomy" id="52704"/>
    <lineage>
        <taxon>Bacteria</taxon>
        <taxon>Bacillati</taxon>
        <taxon>Bacillota</taxon>
        <taxon>Clostridia</taxon>
        <taxon>Eubacteriales</taxon>
        <taxon>Clostridiaceae</taxon>
        <taxon>Clostridium</taxon>
    </lineage>
</organism>
<dbReference type="GO" id="GO:0016491">
    <property type="term" value="F:oxidoreductase activity"/>
    <property type="evidence" value="ECO:0007669"/>
    <property type="project" value="InterPro"/>
</dbReference>
<dbReference type="Pfam" id="PF13186">
    <property type="entry name" value="SPASM"/>
    <property type="match status" value="1"/>
</dbReference>
<dbReference type="InterPro" id="IPR000385">
    <property type="entry name" value="MoaA_NifB_PqqE_Fe-S-bd_CS"/>
</dbReference>
<evidence type="ECO:0000256" key="3">
    <source>
        <dbReference type="ARBA" id="ARBA00022691"/>
    </source>
</evidence>
<proteinExistence type="predicted"/>
<dbReference type="PROSITE" id="PS51918">
    <property type="entry name" value="RADICAL_SAM"/>
    <property type="match status" value="1"/>
</dbReference>
<dbReference type="InterPro" id="IPR047602">
    <property type="entry name" value="SPASM_CteB-like"/>
</dbReference>
<dbReference type="SFLD" id="SFLDS00029">
    <property type="entry name" value="Radical_SAM"/>
    <property type="match status" value="1"/>
</dbReference>
<dbReference type="AlphaFoldDB" id="A0A2T0BB16"/>
<comment type="caution">
    <text evidence="8">The sequence shown here is derived from an EMBL/GenBank/DDBJ whole genome shotgun (WGS) entry which is preliminary data.</text>
</comment>
<keyword evidence="4" id="KW-0479">Metal-binding</keyword>
<evidence type="ECO:0000256" key="4">
    <source>
        <dbReference type="ARBA" id="ARBA00022723"/>
    </source>
</evidence>
<dbReference type="Proteomes" id="UP000239471">
    <property type="component" value="Unassembled WGS sequence"/>
</dbReference>
<dbReference type="InterPro" id="IPR058240">
    <property type="entry name" value="rSAM_sf"/>
</dbReference>
<dbReference type="EMBL" id="PVXQ01000037">
    <property type="protein sequence ID" value="PRR81035.1"/>
    <property type="molecule type" value="Genomic_DNA"/>
</dbReference>
<dbReference type="SFLD" id="SFLDG01386">
    <property type="entry name" value="main_SPASM_domain-containing"/>
    <property type="match status" value="1"/>
</dbReference>
<reference evidence="8 9" key="1">
    <citation type="submission" date="2018-03" db="EMBL/GenBank/DDBJ databases">
        <title>Genome sequence of Clostridium vincentii DSM 10228.</title>
        <authorList>
            <person name="Poehlein A."/>
            <person name="Daniel R."/>
        </authorList>
    </citation>
    <scope>NUCLEOTIDE SEQUENCE [LARGE SCALE GENOMIC DNA]</scope>
    <source>
        <strain evidence="8 9">DSM 10228</strain>
    </source>
</reference>
<evidence type="ECO:0000313" key="8">
    <source>
        <dbReference type="EMBL" id="PRR81035.1"/>
    </source>
</evidence>
<keyword evidence="5" id="KW-0408">Iron</keyword>
<dbReference type="SFLD" id="SFLDG01384">
    <property type="entry name" value="thioether_bond_formation_requi"/>
    <property type="match status" value="1"/>
</dbReference>
<dbReference type="RefSeq" id="WP_106060713.1">
    <property type="nucleotide sequence ID" value="NZ_PVXQ01000037.1"/>
</dbReference>
<evidence type="ECO:0000256" key="1">
    <source>
        <dbReference type="ARBA" id="ARBA00001966"/>
    </source>
</evidence>
<sequence length="459" mass="53744">MNDIHKFKCNDEYFILDVSSGSIHVVDKIVYDIVDENGIESRNNVINKYRKEYDENILNECYDEIEELIKKEQLYSEDKYEYIAKNFEKESDYIKAVCLNIAHDCNLRCKYCFADGEGYDQQKILMSFDVAKRSIDFLIENSGPRKNIEVDFFGGEPLLNMDVVKKTVNYARSKEQQYNKNFRFTITTNATLLTPDIMDYLEENMVNVVLSIDGRKEVQDSIRVRINGEGTYDDILPKIKSMVKRRVKSKKQYYIRGTFTSQNLDFSKDIEHFIDIGFKEISIEPVVLPAENPLSIKKEDLEQIYEEYNKIYNKLLKHDDVIFYHFNIDINGGACIYKRISGCGAGFEYIAVTPEGDIYPCHQFVGNKVFYMGNIYDGIKNKKMSTDFRKSNIYNKQECKKCWARFYCSGGCQANNYNFTGDTKTPYEIGCNMQKKRFEYAIALQYYRNNKRLEAKNGY</sequence>
<keyword evidence="3" id="KW-0949">S-adenosyl-L-methionine</keyword>
<dbReference type="NCBIfam" id="TIGR04085">
    <property type="entry name" value="rSAM_more_4Fe4S"/>
    <property type="match status" value="1"/>
</dbReference>
<dbReference type="InterPro" id="IPR013785">
    <property type="entry name" value="Aldolase_TIM"/>
</dbReference>
<dbReference type="PROSITE" id="PS01305">
    <property type="entry name" value="MOAA_NIFB_PQQE"/>
    <property type="match status" value="1"/>
</dbReference>
<dbReference type="InterPro" id="IPR007197">
    <property type="entry name" value="rSAM"/>
</dbReference>
<dbReference type="InterPro" id="IPR024025">
    <property type="entry name" value="SCIFF_rSAM_maturase"/>
</dbReference>
<evidence type="ECO:0000256" key="5">
    <source>
        <dbReference type="ARBA" id="ARBA00023004"/>
    </source>
</evidence>
<comment type="cofactor">
    <cofactor evidence="1">
        <name>[4Fe-4S] cluster</name>
        <dbReference type="ChEBI" id="CHEBI:49883"/>
    </cofactor>
</comment>
<dbReference type="Gene3D" id="3.20.20.70">
    <property type="entry name" value="Aldolase class I"/>
    <property type="match status" value="1"/>
</dbReference>
<dbReference type="OrthoDB" id="9808591at2"/>
<dbReference type="Pfam" id="PF04055">
    <property type="entry name" value="Radical_SAM"/>
    <property type="match status" value="1"/>
</dbReference>
<dbReference type="CDD" id="cd01335">
    <property type="entry name" value="Radical_SAM"/>
    <property type="match status" value="1"/>
</dbReference>
<gene>
    <name evidence="8" type="ORF">CLVI_27930</name>
</gene>
<dbReference type="SUPFAM" id="SSF102114">
    <property type="entry name" value="Radical SAM enzymes"/>
    <property type="match status" value="1"/>
</dbReference>
<protein>
    <recommendedName>
        <fullName evidence="7">Radical SAM core domain-containing protein</fullName>
    </recommendedName>
</protein>
<dbReference type="NCBIfam" id="NF040492">
    <property type="entry name" value="not_ScfB"/>
    <property type="match status" value="1"/>
</dbReference>
<dbReference type="PANTHER" id="PTHR43273:SF8">
    <property type="entry name" value="RADICAL SAM DOMAIN PROTEIN"/>
    <property type="match status" value="1"/>
</dbReference>
<keyword evidence="9" id="KW-1185">Reference proteome</keyword>
<dbReference type="GO" id="GO:0046872">
    <property type="term" value="F:metal ion binding"/>
    <property type="evidence" value="ECO:0007669"/>
    <property type="project" value="UniProtKB-KW"/>
</dbReference>
<name>A0A2T0BB16_9CLOT</name>
<evidence type="ECO:0000313" key="9">
    <source>
        <dbReference type="Proteomes" id="UP000239471"/>
    </source>
</evidence>
<keyword evidence="6" id="KW-0411">Iron-sulfur</keyword>
<evidence type="ECO:0000256" key="6">
    <source>
        <dbReference type="ARBA" id="ARBA00023014"/>
    </source>
</evidence>
<dbReference type="SFLD" id="SFLDG01067">
    <property type="entry name" value="SPASM/twitch_domain_containing"/>
    <property type="match status" value="1"/>
</dbReference>
<dbReference type="InterPro" id="IPR023867">
    <property type="entry name" value="Sulphatase_maturase_rSAM"/>
</dbReference>
<dbReference type="GO" id="GO:0051539">
    <property type="term" value="F:4 iron, 4 sulfur cluster binding"/>
    <property type="evidence" value="ECO:0007669"/>
    <property type="project" value="UniProtKB-KW"/>
</dbReference>
<evidence type="ECO:0000256" key="2">
    <source>
        <dbReference type="ARBA" id="ARBA00022485"/>
    </source>
</evidence>